<feature type="domain" description="Peptidoglycan binding-like" evidence="3">
    <location>
        <begin position="366"/>
        <end position="420"/>
    </location>
</feature>
<dbReference type="SUPFAM" id="SSF47090">
    <property type="entry name" value="PGBD-like"/>
    <property type="match status" value="1"/>
</dbReference>
<feature type="compositionally biased region" description="Basic and acidic residues" evidence="2">
    <location>
        <begin position="291"/>
        <end position="301"/>
    </location>
</feature>
<keyword evidence="5" id="KW-1185">Reference proteome</keyword>
<name>A0A1Y1IJE6_KLENI</name>
<evidence type="ECO:0000256" key="1">
    <source>
        <dbReference type="SAM" id="Coils"/>
    </source>
</evidence>
<dbReference type="OMA" id="RWIREES"/>
<dbReference type="PANTHER" id="PTHR15852:SF16">
    <property type="entry name" value="PROTEIN DISULFIDE ISOMERASE PTAC5, CHLOROPLASTIC"/>
    <property type="match status" value="1"/>
</dbReference>
<dbReference type="AlphaFoldDB" id="A0A1Y1IJE6"/>
<feature type="compositionally biased region" description="Basic residues" evidence="2">
    <location>
        <begin position="74"/>
        <end position="83"/>
    </location>
</feature>
<protein>
    <submittedName>
        <fullName evidence="4">Putative plastid transcriptionally active 5</fullName>
    </submittedName>
</protein>
<reference evidence="4 5" key="1">
    <citation type="journal article" date="2014" name="Nat. Commun.">
        <title>Klebsormidium flaccidum genome reveals primary factors for plant terrestrial adaptation.</title>
        <authorList>
            <person name="Hori K."/>
            <person name="Maruyama F."/>
            <person name="Fujisawa T."/>
            <person name="Togashi T."/>
            <person name="Yamamoto N."/>
            <person name="Seo M."/>
            <person name="Sato S."/>
            <person name="Yamada T."/>
            <person name="Mori H."/>
            <person name="Tajima N."/>
            <person name="Moriyama T."/>
            <person name="Ikeuchi M."/>
            <person name="Watanabe M."/>
            <person name="Wada H."/>
            <person name="Kobayashi K."/>
            <person name="Saito M."/>
            <person name="Masuda T."/>
            <person name="Sasaki-Sekimoto Y."/>
            <person name="Mashiguchi K."/>
            <person name="Awai K."/>
            <person name="Shimojima M."/>
            <person name="Masuda S."/>
            <person name="Iwai M."/>
            <person name="Nobusawa T."/>
            <person name="Narise T."/>
            <person name="Kondo S."/>
            <person name="Saito H."/>
            <person name="Sato R."/>
            <person name="Murakawa M."/>
            <person name="Ihara Y."/>
            <person name="Oshima-Yamada Y."/>
            <person name="Ohtaka K."/>
            <person name="Satoh M."/>
            <person name="Sonobe K."/>
            <person name="Ishii M."/>
            <person name="Ohtani R."/>
            <person name="Kanamori-Sato M."/>
            <person name="Honoki R."/>
            <person name="Miyazaki D."/>
            <person name="Mochizuki H."/>
            <person name="Umetsu J."/>
            <person name="Higashi K."/>
            <person name="Shibata D."/>
            <person name="Kamiya Y."/>
            <person name="Sato N."/>
            <person name="Nakamura Y."/>
            <person name="Tabata S."/>
            <person name="Ida S."/>
            <person name="Kurokawa K."/>
            <person name="Ohta H."/>
        </authorList>
    </citation>
    <scope>NUCLEOTIDE SEQUENCE [LARGE SCALE GENOMIC DNA]</scope>
    <source>
        <strain evidence="4 5">NIES-2285</strain>
    </source>
</reference>
<proteinExistence type="predicted"/>
<feature type="coiled-coil region" evidence="1">
    <location>
        <begin position="212"/>
        <end position="239"/>
    </location>
</feature>
<evidence type="ECO:0000313" key="5">
    <source>
        <dbReference type="Proteomes" id="UP000054558"/>
    </source>
</evidence>
<dbReference type="Proteomes" id="UP000054558">
    <property type="component" value="Unassembled WGS sequence"/>
</dbReference>
<dbReference type="OrthoDB" id="1001489at2759"/>
<evidence type="ECO:0000259" key="3">
    <source>
        <dbReference type="Pfam" id="PF01471"/>
    </source>
</evidence>
<feature type="region of interest" description="Disordered" evidence="2">
    <location>
        <begin position="276"/>
        <end position="301"/>
    </location>
</feature>
<dbReference type="PANTHER" id="PTHR15852">
    <property type="entry name" value="PLASTID TRANSCRIPTIONALLY ACTIVE PROTEIN"/>
    <property type="match status" value="1"/>
</dbReference>
<dbReference type="InterPro" id="IPR036365">
    <property type="entry name" value="PGBD-like_sf"/>
</dbReference>
<accession>A0A1Y1IJE6</accession>
<dbReference type="InterPro" id="IPR036410">
    <property type="entry name" value="HSP_DnaJ_Cys-rich_dom_sf"/>
</dbReference>
<keyword evidence="1" id="KW-0175">Coiled coil</keyword>
<feature type="region of interest" description="Disordered" evidence="2">
    <location>
        <begin position="71"/>
        <end position="99"/>
    </location>
</feature>
<dbReference type="InterPro" id="IPR036366">
    <property type="entry name" value="PGBDSf"/>
</dbReference>
<sequence length="562" mass="61183">MASSGALLVAAPVSRITCSSMSIIRRPAFCLSQPCTPMATHPRPRNPIHNSGFFSNPASTSTPSLLIAAGGKKDKLKKRRKGRRDSTVHKALGPGGESVLTVTSRLSPEEVWEREERRWEREELRWLREEQRWLKEESRWEREREEWAQEEAQLQNHIEALRASFAETQLEAQSRADAMRLSIQEESAQAQMVGEAALGAQLAIDGELQLARARWREEEQALLAEVDALKTALAEVLDEANAKAEAARMTWQKHEATLQAEIAQLKHSLLEAQAVAQARNGGKSAKPTKPASEKAPKMEKPETIVRPAPTAEEIIAAVASRTPTPMKPEVKGVFKTSFSNGAAATNGAPKTAPPAAHRTLRYGAEGPDVKAVQAELERLGFYCGEEEMEADAYEDGTDTAVKSWQCSVGVREDGVLTPELQVLLLGGVVAGAKQGGAAVTEARVEQKDREVESERFARTAAEGSVSGSTRRVYLLGENRWEEPDRLVPNSAKAMAVGMQKCFACKGEGKVMCTECEGTGDMNVEEQFLSWAGEDPSCPYCNGTGATDCDSCQGSGIEKILIS</sequence>
<gene>
    <name evidence="4" type="ORF">KFL_005000080</name>
</gene>
<dbReference type="Pfam" id="PF01471">
    <property type="entry name" value="PG_binding_1"/>
    <property type="match status" value="1"/>
</dbReference>
<evidence type="ECO:0000256" key="2">
    <source>
        <dbReference type="SAM" id="MobiDB-lite"/>
    </source>
</evidence>
<dbReference type="Gene3D" id="1.10.101.10">
    <property type="entry name" value="PGBD-like superfamily/PGBD"/>
    <property type="match status" value="1"/>
</dbReference>
<dbReference type="SUPFAM" id="SSF57938">
    <property type="entry name" value="DnaJ/Hsp40 cysteine-rich domain"/>
    <property type="match status" value="1"/>
</dbReference>
<evidence type="ECO:0000313" key="4">
    <source>
        <dbReference type="EMBL" id="GAQ89231.1"/>
    </source>
</evidence>
<organism evidence="4 5">
    <name type="scientific">Klebsormidium nitens</name>
    <name type="common">Green alga</name>
    <name type="synonym">Ulothrix nitens</name>
    <dbReference type="NCBI Taxonomy" id="105231"/>
    <lineage>
        <taxon>Eukaryota</taxon>
        <taxon>Viridiplantae</taxon>
        <taxon>Streptophyta</taxon>
        <taxon>Klebsormidiophyceae</taxon>
        <taxon>Klebsormidiales</taxon>
        <taxon>Klebsormidiaceae</taxon>
        <taxon>Klebsormidium</taxon>
    </lineage>
</organism>
<dbReference type="InterPro" id="IPR002477">
    <property type="entry name" value="Peptidoglycan-bd-like"/>
</dbReference>
<dbReference type="EMBL" id="DF237449">
    <property type="protein sequence ID" value="GAQ89231.1"/>
    <property type="molecule type" value="Genomic_DNA"/>
</dbReference>